<dbReference type="RefSeq" id="WP_109672047.1">
    <property type="nucleotide sequence ID" value="NZ_QGDT01000001.1"/>
</dbReference>
<dbReference type="Gene3D" id="2.40.50.140">
    <property type="entry name" value="Nucleic acid-binding proteins"/>
    <property type="match status" value="1"/>
</dbReference>
<dbReference type="PANTHER" id="PTHR10302:SF0">
    <property type="entry name" value="SINGLE-STRANDED DNA-BINDING PROTEIN, MITOCHONDRIAL"/>
    <property type="match status" value="1"/>
</dbReference>
<sequence>MNTVKLMGNVGKEIQIKELANGKVANFSLATNESYINKNKEEVKTTSWHHIVAYGKLAEHCDSIFQTGKFLVVEGKINYREYQNKDQQTVKVTEIIASKVEEYVKAPAPQV</sequence>
<dbReference type="InterPro" id="IPR011344">
    <property type="entry name" value="ssDNA-bd"/>
</dbReference>
<dbReference type="Pfam" id="PF00436">
    <property type="entry name" value="SSB"/>
    <property type="match status" value="1"/>
</dbReference>
<dbReference type="OrthoDB" id="9809878at2"/>
<evidence type="ECO:0000256" key="1">
    <source>
        <dbReference type="ARBA" id="ARBA00023125"/>
    </source>
</evidence>
<protein>
    <recommendedName>
        <fullName evidence="2 3">Single-stranded DNA-binding protein</fullName>
    </recommendedName>
</protein>
<dbReference type="GO" id="GO:0006260">
    <property type="term" value="P:DNA replication"/>
    <property type="evidence" value="ECO:0007669"/>
    <property type="project" value="InterPro"/>
</dbReference>
<keyword evidence="5" id="KW-1185">Reference proteome</keyword>
<dbReference type="NCBIfam" id="TIGR00621">
    <property type="entry name" value="ssb"/>
    <property type="match status" value="1"/>
</dbReference>
<dbReference type="GO" id="GO:0009295">
    <property type="term" value="C:nucleoid"/>
    <property type="evidence" value="ECO:0007669"/>
    <property type="project" value="TreeGrafter"/>
</dbReference>
<comment type="caution">
    <text evidence="4">The sequence shown here is derived from an EMBL/GenBank/DDBJ whole genome shotgun (WGS) entry which is preliminary data.</text>
</comment>
<dbReference type="EMBL" id="QGDT01000001">
    <property type="protein sequence ID" value="PWJ60014.1"/>
    <property type="molecule type" value="Genomic_DNA"/>
</dbReference>
<dbReference type="InterPro" id="IPR012340">
    <property type="entry name" value="NA-bd_OB-fold"/>
</dbReference>
<gene>
    <name evidence="4" type="ORF">CLV98_101189</name>
</gene>
<evidence type="ECO:0000313" key="4">
    <source>
        <dbReference type="EMBL" id="PWJ60014.1"/>
    </source>
</evidence>
<evidence type="ECO:0000256" key="2">
    <source>
        <dbReference type="PIRNR" id="PIRNR002070"/>
    </source>
</evidence>
<evidence type="ECO:0000256" key="3">
    <source>
        <dbReference type="RuleBase" id="RU000524"/>
    </source>
</evidence>
<proteinExistence type="predicted"/>
<name>A0A316ARY0_9BACT</name>
<accession>A0A316ARY0</accession>
<evidence type="ECO:0000313" key="5">
    <source>
        <dbReference type="Proteomes" id="UP000245880"/>
    </source>
</evidence>
<dbReference type="InterPro" id="IPR000424">
    <property type="entry name" value="Primosome_PriB/ssb"/>
</dbReference>
<dbReference type="PROSITE" id="PS50935">
    <property type="entry name" value="SSB"/>
    <property type="match status" value="1"/>
</dbReference>
<dbReference type="Proteomes" id="UP000245880">
    <property type="component" value="Unassembled WGS sequence"/>
</dbReference>
<dbReference type="AlphaFoldDB" id="A0A316ARY0"/>
<dbReference type="PIRSF" id="PIRSF002070">
    <property type="entry name" value="SSB"/>
    <property type="match status" value="1"/>
</dbReference>
<dbReference type="CDD" id="cd04496">
    <property type="entry name" value="SSB_OBF"/>
    <property type="match status" value="1"/>
</dbReference>
<dbReference type="GO" id="GO:0003697">
    <property type="term" value="F:single-stranded DNA binding"/>
    <property type="evidence" value="ECO:0007669"/>
    <property type="project" value="InterPro"/>
</dbReference>
<reference evidence="4 5" key="1">
    <citation type="submission" date="2018-03" db="EMBL/GenBank/DDBJ databases">
        <title>Genomic Encyclopedia of Archaeal and Bacterial Type Strains, Phase II (KMG-II): from individual species to whole genera.</title>
        <authorList>
            <person name="Goeker M."/>
        </authorList>
    </citation>
    <scope>NUCLEOTIDE SEQUENCE [LARGE SCALE GENOMIC DNA]</scope>
    <source>
        <strain evidence="4 5">DSM 100346</strain>
    </source>
</reference>
<dbReference type="PANTHER" id="PTHR10302">
    <property type="entry name" value="SINGLE-STRANDED DNA-BINDING PROTEIN"/>
    <property type="match status" value="1"/>
</dbReference>
<organism evidence="4 5">
    <name type="scientific">Dyadobacter jejuensis</name>
    <dbReference type="NCBI Taxonomy" id="1082580"/>
    <lineage>
        <taxon>Bacteria</taxon>
        <taxon>Pseudomonadati</taxon>
        <taxon>Bacteroidota</taxon>
        <taxon>Cytophagia</taxon>
        <taxon>Cytophagales</taxon>
        <taxon>Spirosomataceae</taxon>
        <taxon>Dyadobacter</taxon>
    </lineage>
</organism>
<dbReference type="SUPFAM" id="SSF50249">
    <property type="entry name" value="Nucleic acid-binding proteins"/>
    <property type="match status" value="1"/>
</dbReference>
<keyword evidence="1 2" id="KW-0238">DNA-binding</keyword>